<dbReference type="AlphaFoldDB" id="A0A6C0F509"/>
<dbReference type="EMBL" id="MN739033">
    <property type="protein sequence ID" value="QHT36252.1"/>
    <property type="molecule type" value="Genomic_DNA"/>
</dbReference>
<reference evidence="1" key="1">
    <citation type="journal article" date="2020" name="Nature">
        <title>Giant virus diversity and host interactions through global metagenomics.</title>
        <authorList>
            <person name="Schulz F."/>
            <person name="Roux S."/>
            <person name="Paez-Espino D."/>
            <person name="Jungbluth S."/>
            <person name="Walsh D.A."/>
            <person name="Denef V.J."/>
            <person name="McMahon K.D."/>
            <person name="Konstantinidis K.T."/>
            <person name="Eloe-Fadrosh E.A."/>
            <person name="Kyrpides N.C."/>
            <person name="Woyke T."/>
        </authorList>
    </citation>
    <scope>NUCLEOTIDE SEQUENCE</scope>
    <source>
        <strain evidence="1">GVMAG-M-3300009182-46</strain>
    </source>
</reference>
<protein>
    <submittedName>
        <fullName evidence="1">Uncharacterized protein</fullName>
    </submittedName>
</protein>
<sequence>MSNEEFNSKMKDHVNRCINDRYIFNIKKCCGYSEFIVEYKKSMIASLYNSVKIQFEHDGDIKLFAINPKSNARLQLPNDPDVELRQFILGNPQYFQAIYPLPTAVVYTIYFDDGCHCSAHVTNDKLCRFVNS</sequence>
<evidence type="ECO:0000313" key="1">
    <source>
        <dbReference type="EMBL" id="QHT36252.1"/>
    </source>
</evidence>
<accession>A0A6C0F509</accession>
<name>A0A6C0F509_9ZZZZ</name>
<proteinExistence type="predicted"/>
<organism evidence="1">
    <name type="scientific">viral metagenome</name>
    <dbReference type="NCBI Taxonomy" id="1070528"/>
    <lineage>
        <taxon>unclassified sequences</taxon>
        <taxon>metagenomes</taxon>
        <taxon>organismal metagenomes</taxon>
    </lineage>
</organism>